<organism evidence="1">
    <name type="scientific">Tanacetum cinerariifolium</name>
    <name type="common">Dalmatian daisy</name>
    <name type="synonym">Chrysanthemum cinerariifolium</name>
    <dbReference type="NCBI Taxonomy" id="118510"/>
    <lineage>
        <taxon>Eukaryota</taxon>
        <taxon>Viridiplantae</taxon>
        <taxon>Streptophyta</taxon>
        <taxon>Embryophyta</taxon>
        <taxon>Tracheophyta</taxon>
        <taxon>Spermatophyta</taxon>
        <taxon>Magnoliopsida</taxon>
        <taxon>eudicotyledons</taxon>
        <taxon>Gunneridae</taxon>
        <taxon>Pentapetalae</taxon>
        <taxon>asterids</taxon>
        <taxon>campanulids</taxon>
        <taxon>Asterales</taxon>
        <taxon>Asteraceae</taxon>
        <taxon>Asteroideae</taxon>
        <taxon>Anthemideae</taxon>
        <taxon>Anthemidinae</taxon>
        <taxon>Tanacetum</taxon>
    </lineage>
</organism>
<dbReference type="AlphaFoldDB" id="A0A699V196"/>
<protein>
    <submittedName>
        <fullName evidence="1">Uncharacterized protein</fullName>
    </submittedName>
</protein>
<gene>
    <name evidence="1" type="ORF">Tci_900951</name>
</gene>
<reference evidence="1" key="1">
    <citation type="journal article" date="2019" name="Sci. Rep.">
        <title>Draft genome of Tanacetum cinerariifolium, the natural source of mosquito coil.</title>
        <authorList>
            <person name="Yamashiro T."/>
            <person name="Shiraishi A."/>
            <person name="Satake H."/>
            <person name="Nakayama K."/>
        </authorList>
    </citation>
    <scope>NUCLEOTIDE SEQUENCE</scope>
</reference>
<sequence length="43" mass="4942">MNLVQARTHNEITKIVQNILDAHMPEPDYKAWTVPSTSDCMNK</sequence>
<dbReference type="EMBL" id="BKCJ011390530">
    <property type="protein sequence ID" value="GFD28982.1"/>
    <property type="molecule type" value="Genomic_DNA"/>
</dbReference>
<feature type="non-terminal residue" evidence="1">
    <location>
        <position position="43"/>
    </location>
</feature>
<name>A0A699V196_TANCI</name>
<accession>A0A699V196</accession>
<proteinExistence type="predicted"/>
<comment type="caution">
    <text evidence="1">The sequence shown here is derived from an EMBL/GenBank/DDBJ whole genome shotgun (WGS) entry which is preliminary data.</text>
</comment>
<evidence type="ECO:0000313" key="1">
    <source>
        <dbReference type="EMBL" id="GFD28982.1"/>
    </source>
</evidence>